<dbReference type="GO" id="GO:0140359">
    <property type="term" value="F:ABC-type transporter activity"/>
    <property type="evidence" value="ECO:0007669"/>
    <property type="project" value="InterPro"/>
</dbReference>
<dbReference type="GO" id="GO:0016887">
    <property type="term" value="F:ATP hydrolysis activity"/>
    <property type="evidence" value="ECO:0007669"/>
    <property type="project" value="InterPro"/>
</dbReference>
<dbReference type="FunFam" id="1.20.1560.10:FF:000013">
    <property type="entry name" value="ABC transporter C family member 2"/>
    <property type="match status" value="1"/>
</dbReference>
<dbReference type="PANTHER" id="PTHR24223">
    <property type="entry name" value="ATP-BINDING CASSETTE SUB-FAMILY C"/>
    <property type="match status" value="1"/>
</dbReference>
<feature type="chain" id="PRO_5040718906" evidence="12">
    <location>
        <begin position="24"/>
        <end position="1482"/>
    </location>
</feature>
<evidence type="ECO:0000256" key="6">
    <source>
        <dbReference type="ARBA" id="ARBA00022741"/>
    </source>
</evidence>
<keyword evidence="9 11" id="KW-0472">Membrane</keyword>
<feature type="transmembrane region" description="Helical" evidence="11">
    <location>
        <begin position="245"/>
        <end position="267"/>
    </location>
</feature>
<feature type="transmembrane region" description="Helical" evidence="11">
    <location>
        <begin position="947"/>
        <end position="970"/>
    </location>
</feature>
<feature type="region of interest" description="Disordered" evidence="10">
    <location>
        <begin position="800"/>
        <end position="874"/>
    </location>
</feature>
<dbReference type="GO" id="GO:0016020">
    <property type="term" value="C:membrane"/>
    <property type="evidence" value="ECO:0007669"/>
    <property type="project" value="UniProtKB-SubCell"/>
</dbReference>
<evidence type="ECO:0000256" key="11">
    <source>
        <dbReference type="SAM" id="Phobius"/>
    </source>
</evidence>
<reference evidence="15" key="1">
    <citation type="submission" date="2022-11" db="EMBL/GenBank/DDBJ databases">
        <authorList>
            <person name="Petersen C."/>
        </authorList>
    </citation>
    <scope>NUCLEOTIDE SEQUENCE</scope>
    <source>
        <strain evidence="15">IBT 30069</strain>
    </source>
</reference>
<dbReference type="InterPro" id="IPR011527">
    <property type="entry name" value="ABC1_TM_dom"/>
</dbReference>
<dbReference type="EMBL" id="JAPQKH010000007">
    <property type="protein sequence ID" value="KAJ5087523.1"/>
    <property type="molecule type" value="Genomic_DNA"/>
</dbReference>
<keyword evidence="4 11" id="KW-0812">Transmembrane</keyword>
<comment type="subcellular location">
    <subcellularLocation>
        <location evidence="1">Membrane</location>
        <topology evidence="1">Multi-pass membrane protein</topology>
    </subcellularLocation>
</comment>
<dbReference type="InterPro" id="IPR036640">
    <property type="entry name" value="ABC1_TM_sf"/>
</dbReference>
<proteinExistence type="inferred from homology"/>
<dbReference type="Pfam" id="PF00664">
    <property type="entry name" value="ABC_membrane"/>
    <property type="match status" value="2"/>
</dbReference>
<dbReference type="GO" id="GO:0005737">
    <property type="term" value="C:cytoplasm"/>
    <property type="evidence" value="ECO:0007669"/>
    <property type="project" value="UniProtKB-ARBA"/>
</dbReference>
<protein>
    <submittedName>
        <fullName evidence="15">ABC bile acid transporter</fullName>
    </submittedName>
</protein>
<dbReference type="InterPro" id="IPR017871">
    <property type="entry name" value="ABC_transporter-like_CS"/>
</dbReference>
<feature type="transmembrane region" description="Helical" evidence="11">
    <location>
        <begin position="109"/>
        <end position="127"/>
    </location>
</feature>
<evidence type="ECO:0000313" key="16">
    <source>
        <dbReference type="Proteomes" id="UP001149165"/>
    </source>
</evidence>
<name>A0A9W9JZL3_9EURO</name>
<evidence type="ECO:0000256" key="4">
    <source>
        <dbReference type="ARBA" id="ARBA00022692"/>
    </source>
</evidence>
<dbReference type="SUPFAM" id="SSF52540">
    <property type="entry name" value="P-loop containing nucleoside triphosphate hydrolases"/>
    <property type="match status" value="2"/>
</dbReference>
<comment type="similarity">
    <text evidence="2">Belongs to the ABC transporter superfamily. ABCC family. Conjugate transporter (TC 3.A.1.208) subfamily.</text>
</comment>
<feature type="transmembrane region" description="Helical" evidence="11">
    <location>
        <begin position="895"/>
        <end position="916"/>
    </location>
</feature>
<dbReference type="InterPro" id="IPR003593">
    <property type="entry name" value="AAA+_ATPase"/>
</dbReference>
<evidence type="ECO:0000256" key="10">
    <source>
        <dbReference type="SAM" id="MobiDB-lite"/>
    </source>
</evidence>
<keyword evidence="12" id="KW-0732">Signal</keyword>
<dbReference type="PROSITE" id="PS00211">
    <property type="entry name" value="ABC_TRANSPORTER_1"/>
    <property type="match status" value="1"/>
</dbReference>
<dbReference type="InterPro" id="IPR050173">
    <property type="entry name" value="ABC_transporter_C-like"/>
</dbReference>
<dbReference type="SUPFAM" id="SSF90123">
    <property type="entry name" value="ABC transporter transmembrane region"/>
    <property type="match status" value="2"/>
</dbReference>
<evidence type="ECO:0000256" key="9">
    <source>
        <dbReference type="ARBA" id="ARBA00023136"/>
    </source>
</evidence>
<reference evidence="15" key="2">
    <citation type="journal article" date="2023" name="IMA Fungus">
        <title>Comparative genomic study of the Penicillium genus elucidates a diverse pangenome and 15 lateral gene transfer events.</title>
        <authorList>
            <person name="Petersen C."/>
            <person name="Sorensen T."/>
            <person name="Nielsen M.R."/>
            <person name="Sondergaard T.E."/>
            <person name="Sorensen J.L."/>
            <person name="Fitzpatrick D.A."/>
            <person name="Frisvad J.C."/>
            <person name="Nielsen K.L."/>
        </authorList>
    </citation>
    <scope>NUCLEOTIDE SEQUENCE</scope>
    <source>
        <strain evidence="15">IBT 30069</strain>
    </source>
</reference>
<dbReference type="CDD" id="cd03250">
    <property type="entry name" value="ABCC_MRP_domain1"/>
    <property type="match status" value="1"/>
</dbReference>
<comment type="caution">
    <text evidence="15">The sequence shown here is derived from an EMBL/GenBank/DDBJ whole genome shotgun (WGS) entry which is preliminary data.</text>
</comment>
<keyword evidence="7" id="KW-0067">ATP-binding</keyword>
<evidence type="ECO:0000256" key="7">
    <source>
        <dbReference type="ARBA" id="ARBA00022840"/>
    </source>
</evidence>
<evidence type="ECO:0000259" key="14">
    <source>
        <dbReference type="PROSITE" id="PS50929"/>
    </source>
</evidence>
<evidence type="ECO:0000256" key="5">
    <source>
        <dbReference type="ARBA" id="ARBA00022737"/>
    </source>
</evidence>
<dbReference type="InterPro" id="IPR027417">
    <property type="entry name" value="P-loop_NTPase"/>
</dbReference>
<keyword evidence="3" id="KW-0813">Transport</keyword>
<feature type="transmembrane region" description="Helical" evidence="11">
    <location>
        <begin position="139"/>
        <end position="158"/>
    </location>
</feature>
<dbReference type="FunFam" id="3.40.50.300:FF:000838">
    <property type="entry name" value="ABC multidrug transporter (Eurofung)"/>
    <property type="match status" value="1"/>
</dbReference>
<dbReference type="SMART" id="SM00382">
    <property type="entry name" value="AAA"/>
    <property type="match status" value="2"/>
</dbReference>
<keyword evidence="6" id="KW-0547">Nucleotide-binding</keyword>
<feature type="domain" description="ABC transmembrane type-1" evidence="14">
    <location>
        <begin position="896"/>
        <end position="1186"/>
    </location>
</feature>
<organism evidence="15 16">
    <name type="scientific">Penicillium angulare</name>
    <dbReference type="NCBI Taxonomy" id="116970"/>
    <lineage>
        <taxon>Eukaryota</taxon>
        <taxon>Fungi</taxon>
        <taxon>Dikarya</taxon>
        <taxon>Ascomycota</taxon>
        <taxon>Pezizomycotina</taxon>
        <taxon>Eurotiomycetes</taxon>
        <taxon>Eurotiomycetidae</taxon>
        <taxon>Eurotiales</taxon>
        <taxon>Aspergillaceae</taxon>
        <taxon>Penicillium</taxon>
    </lineage>
</organism>
<feature type="signal peptide" evidence="12">
    <location>
        <begin position="1"/>
        <end position="23"/>
    </location>
</feature>
<dbReference type="PROSITE" id="PS50893">
    <property type="entry name" value="ABC_TRANSPORTER_2"/>
    <property type="match status" value="2"/>
</dbReference>
<keyword evidence="5" id="KW-0677">Repeat</keyword>
<dbReference type="GO" id="GO:0005524">
    <property type="term" value="F:ATP binding"/>
    <property type="evidence" value="ECO:0007669"/>
    <property type="project" value="UniProtKB-KW"/>
</dbReference>
<dbReference type="CDD" id="cd18604">
    <property type="entry name" value="ABC_6TM_VMR1_D2_like"/>
    <property type="match status" value="1"/>
</dbReference>
<feature type="transmembrane region" description="Helical" evidence="11">
    <location>
        <begin position="1031"/>
        <end position="1056"/>
    </location>
</feature>
<evidence type="ECO:0000259" key="13">
    <source>
        <dbReference type="PROSITE" id="PS50893"/>
    </source>
</evidence>
<evidence type="ECO:0000313" key="15">
    <source>
        <dbReference type="EMBL" id="KAJ5087523.1"/>
    </source>
</evidence>
<dbReference type="InterPro" id="IPR003439">
    <property type="entry name" value="ABC_transporter-like_ATP-bd"/>
</dbReference>
<evidence type="ECO:0000256" key="12">
    <source>
        <dbReference type="SAM" id="SignalP"/>
    </source>
</evidence>
<dbReference type="Proteomes" id="UP001149165">
    <property type="component" value="Unassembled WGS sequence"/>
</dbReference>
<dbReference type="OrthoDB" id="6500128at2759"/>
<feature type="domain" description="ABC transporter" evidence="13">
    <location>
        <begin position="570"/>
        <end position="823"/>
    </location>
</feature>
<evidence type="ECO:0000256" key="1">
    <source>
        <dbReference type="ARBA" id="ARBA00004141"/>
    </source>
</evidence>
<feature type="transmembrane region" description="Helical" evidence="11">
    <location>
        <begin position="79"/>
        <end position="97"/>
    </location>
</feature>
<accession>A0A9W9JZL3</accession>
<gene>
    <name evidence="15" type="ORF">N7456_011139</name>
</gene>
<evidence type="ECO:0000256" key="8">
    <source>
        <dbReference type="ARBA" id="ARBA00022989"/>
    </source>
</evidence>
<keyword evidence="8 11" id="KW-1133">Transmembrane helix</keyword>
<feature type="transmembrane region" description="Helical" evidence="11">
    <location>
        <begin position="54"/>
        <end position="73"/>
    </location>
</feature>
<evidence type="ECO:0000256" key="2">
    <source>
        <dbReference type="ARBA" id="ARBA00009726"/>
    </source>
</evidence>
<dbReference type="PROSITE" id="PS50929">
    <property type="entry name" value="ABC_TM1F"/>
    <property type="match status" value="2"/>
</dbReference>
<feature type="transmembrane region" description="Helical" evidence="11">
    <location>
        <begin position="476"/>
        <end position="503"/>
    </location>
</feature>
<dbReference type="Pfam" id="PF00005">
    <property type="entry name" value="ABC_tran"/>
    <property type="match status" value="2"/>
</dbReference>
<feature type="compositionally biased region" description="Basic and acidic residues" evidence="10">
    <location>
        <begin position="850"/>
        <end position="869"/>
    </location>
</feature>
<keyword evidence="16" id="KW-1185">Reference proteome</keyword>
<feature type="domain" description="ABC transporter" evidence="13">
    <location>
        <begin position="1220"/>
        <end position="1459"/>
    </location>
</feature>
<dbReference type="Gene3D" id="1.20.1560.10">
    <property type="entry name" value="ABC transporter type 1, transmembrane domain"/>
    <property type="match status" value="2"/>
</dbReference>
<feature type="domain" description="ABC transmembrane type-1" evidence="14">
    <location>
        <begin position="384"/>
        <end position="540"/>
    </location>
</feature>
<dbReference type="PANTHER" id="PTHR24223:SF456">
    <property type="entry name" value="MULTIDRUG RESISTANCE-ASSOCIATED PROTEIN LETHAL(2)03659"/>
    <property type="match status" value="1"/>
</dbReference>
<feature type="transmembrane region" description="Helical" evidence="11">
    <location>
        <begin position="287"/>
        <end position="308"/>
    </location>
</feature>
<sequence length="1482" mass="162410">MEIITSTVIGLLGIHCIVTKLLSSPKEDTATEPGDLNSEDASITETIRGTTVQVYSTLLTLGPAVGVIAASIIGWNDSTWTPLGLWILLASQAVITLTENVDRRRFHFALSGAVSSSALALLLTFQLNVSSQTEEINRATLLVGLIAATLTLSGFLAIPQRSDKSIENRPIDRQFTCSILEIAAFSWPRNIFNPLTISSMRVSDLPILHLAARAGFLTRNYAQKDRSGQCGLGITLAKTYADVIIWQWALTVLLRSVVVLGPQFLTFRLLQELEALPQTGDSLCTNGVLLALALGLCKIFEVWISLWLRWITTSKLQIPLQATLSSLVYRKALCLPSVFNSSDGVNKERKGVQSSALTLMSLESARACMAYTTSNKFPMLVAKFISTTAFLVKLIGWKNLLPGIIASIIVMPLTTFLTRKYHIVQIQQGRHRDQRVNILKKALLAIRQLKLSAEETAYKRRIMEARSQELRQLFKAALWMCSLVFAANVGPILFAGIPIYLFALKNKQLSVSVSFTCINLFQQLQSDLSILSLTSTYFSEALAGLQRLDSYLSQREIGVGQVTASDRVSCKGASIAWPGDDEGRQRFILKDLSLDFPVGQLSIVTGETGSGKSLLLYALAGEAITVSGTISSPSQANHLEFSTKISDMEKTNAKESQSASQTIATVPQSAWMDNTSIRDNILFGLPMNQQRYRAALNNCALDADLEAMKDGDETIVGLKGVLLSGGQRWRVALARALYSNAEVILMEDVLSAVDAGVRDILVDKAIRGDLARGRTRILVTHHAQQCQTSATYMVQLHEGRVKEQRRLSPNTPSPFPTRGEQKCYSLSEEVDRDNCQYGDGDAPPPGTDTNNKKDAAHRISKSTEKEGKPKAPLQKETALSRYKAYFGATGGMQSWLLVSAAVIVCESLSLANSWWLQYWSSQMNQSREVEYKLTTSDESTRTAIHGAIFMTISCLNCLAIAVRCFVWFIIGAKASASLFEKMTSSILDSPVQWLEGSSHGEILTRSTSDTYTVDQRLPHDIGYTIESMSQVVSIVMTNIFVFPTEILLVPLLLYAYCRVGTRLISSTRTLKNISATATSSLYQQLNSILAPDGFLTVRAYGMSRHFMDRIFRAVDDVSSANWHHALCLIKMDLQLGVIGALFLTSVALSAVLTKSDAGTTAIALTFVMQFSKAMSGFLQRIATVESGLNSMERIIEYGDLPTEPKSGIDPPASWPSNGKVQVQNLVAAYNTADNSRPTLNDISFLINPGERVGIVGRTGAGKSSLNLAFARLINQQEGKIIIDGVDISTLKLHALRQQLFAIPQDPHLFTRSIRSTLDPEGAFDDTTLLGVLRKVHFTTSSSKETDTSADLSFMVKDGGSNLSQGQRQMLFLARALLYRPIIVIMDEATSAIDVETDTAIQAALRAGLPDTTIISVVHRLATIADFDKVLVLEDGCLVESGTPESLYIQKGIFWELVCHSSDREHLVNRFLSPSSTEPTVIL</sequence>
<dbReference type="Gene3D" id="3.40.50.300">
    <property type="entry name" value="P-loop containing nucleotide triphosphate hydrolases"/>
    <property type="match status" value="2"/>
</dbReference>
<evidence type="ECO:0000256" key="3">
    <source>
        <dbReference type="ARBA" id="ARBA00022448"/>
    </source>
</evidence>
<dbReference type="CDD" id="cd03244">
    <property type="entry name" value="ABCC_MRP_domain2"/>
    <property type="match status" value="1"/>
</dbReference>